<dbReference type="InterPro" id="IPR045051">
    <property type="entry name" value="SBT"/>
</dbReference>
<dbReference type="SUPFAM" id="SSF52743">
    <property type="entry name" value="Subtilisin-like"/>
    <property type="match status" value="1"/>
</dbReference>
<evidence type="ECO:0000313" key="4">
    <source>
        <dbReference type="EMBL" id="TDD07720.1"/>
    </source>
</evidence>
<dbReference type="PROSITE" id="PS51892">
    <property type="entry name" value="SUBTILASE"/>
    <property type="match status" value="1"/>
</dbReference>
<comment type="caution">
    <text evidence="4">The sequence shown here is derived from an EMBL/GenBank/DDBJ whole genome shotgun (WGS) entry which is preliminary data.</text>
</comment>
<dbReference type="RefSeq" id="WP_132518842.1">
    <property type="nucleotide sequence ID" value="NZ_SMKP01000261.1"/>
</dbReference>
<evidence type="ECO:0000313" key="5">
    <source>
        <dbReference type="Proteomes" id="UP000294543"/>
    </source>
</evidence>
<feature type="region of interest" description="Disordered" evidence="2">
    <location>
        <begin position="1"/>
        <end position="32"/>
    </location>
</feature>
<sequence>MRSAAPKTATPRPAQSRFLSPRDCAGHGSHTAGTAAGVPVDASIAGTPIGQVSGMAPAARLAIYKAVWHVAPGVGAGGTTNLLKAIDDAVTYGVDVINFSIGDGFDEIDPTDTSRSSTPRRQCHVDALDSSKVTGKVVLCRRGENAKAEKS</sequence>
<protein>
    <recommendedName>
        <fullName evidence="3">Peptidase S8/S53 domain-containing protein</fullName>
    </recommendedName>
</protein>
<keyword evidence="5" id="KW-1185">Reference proteome</keyword>
<dbReference type="Proteomes" id="UP000294543">
    <property type="component" value="Unassembled WGS sequence"/>
</dbReference>
<organism evidence="4 5">
    <name type="scientific">Nonomuraea diastatica</name>
    <dbReference type="NCBI Taxonomy" id="1848329"/>
    <lineage>
        <taxon>Bacteria</taxon>
        <taxon>Bacillati</taxon>
        <taxon>Actinomycetota</taxon>
        <taxon>Actinomycetes</taxon>
        <taxon>Streptosporangiales</taxon>
        <taxon>Streptosporangiaceae</taxon>
        <taxon>Nonomuraea</taxon>
    </lineage>
</organism>
<dbReference type="GO" id="GO:0004252">
    <property type="term" value="F:serine-type endopeptidase activity"/>
    <property type="evidence" value="ECO:0007669"/>
    <property type="project" value="InterPro"/>
</dbReference>
<evidence type="ECO:0000256" key="2">
    <source>
        <dbReference type="SAM" id="MobiDB-lite"/>
    </source>
</evidence>
<comment type="caution">
    <text evidence="1">Lacks conserved residue(s) required for the propagation of feature annotation.</text>
</comment>
<accession>A0A4R4W3W3</accession>
<proteinExistence type="inferred from homology"/>
<reference evidence="4 5" key="1">
    <citation type="submission" date="2019-03" db="EMBL/GenBank/DDBJ databases">
        <title>Draft genome sequences of novel Actinobacteria.</title>
        <authorList>
            <person name="Sahin N."/>
            <person name="Ay H."/>
            <person name="Saygin H."/>
        </authorList>
    </citation>
    <scope>NUCLEOTIDE SEQUENCE [LARGE SCALE GENOMIC DNA]</scope>
    <source>
        <strain evidence="4 5">KC712</strain>
    </source>
</reference>
<dbReference type="Pfam" id="PF00082">
    <property type="entry name" value="Peptidase_S8"/>
    <property type="match status" value="1"/>
</dbReference>
<dbReference type="OrthoDB" id="614750at2"/>
<name>A0A4R4W3W3_9ACTN</name>
<dbReference type="InterPro" id="IPR000209">
    <property type="entry name" value="Peptidase_S8/S53_dom"/>
</dbReference>
<dbReference type="EMBL" id="SMKP01000261">
    <property type="protein sequence ID" value="TDD07720.1"/>
    <property type="molecule type" value="Genomic_DNA"/>
</dbReference>
<dbReference type="GO" id="GO:0006508">
    <property type="term" value="P:proteolysis"/>
    <property type="evidence" value="ECO:0007669"/>
    <property type="project" value="InterPro"/>
</dbReference>
<gene>
    <name evidence="4" type="ORF">E1294_48065</name>
</gene>
<feature type="domain" description="Peptidase S8/S53" evidence="3">
    <location>
        <begin position="21"/>
        <end position="127"/>
    </location>
</feature>
<dbReference type="AlphaFoldDB" id="A0A4R4W3W3"/>
<evidence type="ECO:0000259" key="3">
    <source>
        <dbReference type="Pfam" id="PF00082"/>
    </source>
</evidence>
<dbReference type="InterPro" id="IPR036852">
    <property type="entry name" value="Peptidase_S8/S53_dom_sf"/>
</dbReference>
<dbReference type="PANTHER" id="PTHR10795">
    <property type="entry name" value="PROPROTEIN CONVERTASE SUBTILISIN/KEXIN"/>
    <property type="match status" value="1"/>
</dbReference>
<evidence type="ECO:0000256" key="1">
    <source>
        <dbReference type="PROSITE-ProRule" id="PRU01240"/>
    </source>
</evidence>
<dbReference type="Gene3D" id="3.40.50.200">
    <property type="entry name" value="Peptidase S8/S53 domain"/>
    <property type="match status" value="1"/>
</dbReference>
<comment type="similarity">
    <text evidence="1">Belongs to the peptidase S8 family.</text>
</comment>